<dbReference type="PANTHER" id="PTHR22770:SF47">
    <property type="entry name" value="E3 UBIQUITIN-PROTEIN LIGASE RNF216"/>
    <property type="match status" value="1"/>
</dbReference>
<feature type="region of interest" description="Disordered" evidence="9">
    <location>
        <begin position="1"/>
        <end position="50"/>
    </location>
</feature>
<keyword evidence="6" id="KW-0833">Ubl conjugation pathway</keyword>
<evidence type="ECO:0000256" key="4">
    <source>
        <dbReference type="ARBA" id="ARBA00022737"/>
    </source>
</evidence>
<feature type="coiled-coil region" evidence="8">
    <location>
        <begin position="717"/>
        <end position="751"/>
    </location>
</feature>
<dbReference type="InterPro" id="IPR044066">
    <property type="entry name" value="TRIAD_supradom"/>
</dbReference>
<dbReference type="SMART" id="SM00647">
    <property type="entry name" value="IBR"/>
    <property type="match status" value="1"/>
</dbReference>
<comment type="pathway">
    <text evidence="1">Protein modification; protein ubiquitination.</text>
</comment>
<dbReference type="InterPro" id="IPR047544">
    <property type="entry name" value="RING-HC_RBR_RNF216"/>
</dbReference>
<feature type="compositionally biased region" description="Pro residues" evidence="9">
    <location>
        <begin position="1"/>
        <end position="10"/>
    </location>
</feature>
<evidence type="ECO:0000313" key="11">
    <source>
        <dbReference type="EMBL" id="KAF3207332.1"/>
    </source>
</evidence>
<protein>
    <recommendedName>
        <fullName evidence="10">RING-type domain-containing protein</fullName>
    </recommendedName>
</protein>
<evidence type="ECO:0000313" key="12">
    <source>
        <dbReference type="Proteomes" id="UP000614610"/>
    </source>
</evidence>
<evidence type="ECO:0000256" key="2">
    <source>
        <dbReference type="ARBA" id="ARBA00022679"/>
    </source>
</evidence>
<name>A0A8H8V572_ORBOL</name>
<dbReference type="GO" id="GO:0008270">
    <property type="term" value="F:zinc ion binding"/>
    <property type="evidence" value="ECO:0007669"/>
    <property type="project" value="UniProtKB-KW"/>
</dbReference>
<evidence type="ECO:0000256" key="1">
    <source>
        <dbReference type="ARBA" id="ARBA00004906"/>
    </source>
</evidence>
<dbReference type="AlphaFoldDB" id="A0A8H8V572"/>
<proteinExistence type="predicted"/>
<gene>
    <name evidence="11" type="ORF">TWF679_008400</name>
</gene>
<dbReference type="GO" id="GO:0016740">
    <property type="term" value="F:transferase activity"/>
    <property type="evidence" value="ECO:0007669"/>
    <property type="project" value="UniProtKB-KW"/>
</dbReference>
<sequence>MAAQHPPQPQPDMADVIVISSSPSPSPSPPPEARNEGPIGPVVDDDFFPPFNLHDLEMQVEQPPPPEPEFPSPDQCLAMLLGLFPDIDHAYVMGLYENNFENVQLQGLNMVDFLADQILETNGGYPKLKREDRAAKRKREQSPSEMNAQELEDKYCNDPTRFIPSMPVRQLSSKLLRNSFPLIPAAYIDQELSRSRYYIFGAFQALAQAESKFDADPAKPYKKLTRVRKAVPDELLKGYVNQIQPEEYNSFMEELRQAKRIYEPITFRGGAGAGPADQSDEELVECGCCFGEVPPSQATQCTDGHLFCLQCGKQNAKTEIGQQRYKLFCMDTSGCRKEFSPREIRRFCDEKMVSALERFEQRDMIMKAGIEDLVECPFCEFALIMQSSAEDDKEFRCQNPECGQISCRLCNKVTHIPYTCEESAKNKNENLRKDVEEAMTQALLRKCGICTRCGAMNCYLCSKVIRDYNHFNDPARGGRSGNCLLFDNTEERHHNEVEAAERAAIAKIRAENPEITEEQMRIQLSQVIIDDERQKIEAGNRHAPRAQIHHGRIQHMPLGRFPLGQPAPPPVLPPEPGPNVRQVLQVMNPMIRIPFQPMLQVPAAFPLDPGFRIGVPMYQLQMLRNPMIQVNPLPYLGNAVPFQGAPGYAPPPPQPLNFIQRFMQRPPAVPIPAPPQPQMVDGIYGVALQGPFNQYGLPVAQQPIGLQPHEQVQARAQAELGARLQQAQAQAQQAQLQAQQAQAQAQAYAQARANGNPGFIHRNFGGNRLIARGRQAAHNRAIQHPQLIPDNGNDVGGAANAAVPDLRAGAPATHGAKPAPAPDFPVVRRPAKIMKRK</sequence>
<keyword evidence="7" id="KW-0862">Zinc</keyword>
<dbReference type="Proteomes" id="UP000614610">
    <property type="component" value="Unassembled WGS sequence"/>
</dbReference>
<dbReference type="InterPro" id="IPR002867">
    <property type="entry name" value="IBR_dom"/>
</dbReference>
<evidence type="ECO:0000256" key="5">
    <source>
        <dbReference type="ARBA" id="ARBA00022771"/>
    </source>
</evidence>
<keyword evidence="5" id="KW-0863">Zinc-finger</keyword>
<dbReference type="PROSITE" id="PS51873">
    <property type="entry name" value="TRIAD"/>
    <property type="match status" value="1"/>
</dbReference>
<comment type="caution">
    <text evidence="11">The sequence shown here is derived from an EMBL/GenBank/DDBJ whole genome shotgun (WGS) entry which is preliminary data.</text>
</comment>
<evidence type="ECO:0000256" key="3">
    <source>
        <dbReference type="ARBA" id="ARBA00022723"/>
    </source>
</evidence>
<feature type="region of interest" description="Disordered" evidence="9">
    <location>
        <begin position="129"/>
        <end position="153"/>
    </location>
</feature>
<dbReference type="EMBL" id="WIWT01000053">
    <property type="protein sequence ID" value="KAF3207332.1"/>
    <property type="molecule type" value="Genomic_DNA"/>
</dbReference>
<dbReference type="InterPro" id="IPR051628">
    <property type="entry name" value="LUBAC_E3_Ligases"/>
</dbReference>
<evidence type="ECO:0000256" key="8">
    <source>
        <dbReference type="SAM" id="Coils"/>
    </source>
</evidence>
<evidence type="ECO:0000256" key="7">
    <source>
        <dbReference type="ARBA" id="ARBA00022833"/>
    </source>
</evidence>
<feature type="domain" description="RING-type" evidence="10">
    <location>
        <begin position="282"/>
        <end position="487"/>
    </location>
</feature>
<evidence type="ECO:0000256" key="6">
    <source>
        <dbReference type="ARBA" id="ARBA00022786"/>
    </source>
</evidence>
<keyword evidence="2" id="KW-0808">Transferase</keyword>
<dbReference type="OrthoDB" id="10009520at2759"/>
<reference evidence="11" key="1">
    <citation type="submission" date="2019-06" db="EMBL/GenBank/DDBJ databases">
        <authorList>
            <person name="Palmer J.M."/>
        </authorList>
    </citation>
    <scope>NUCLEOTIDE SEQUENCE</scope>
    <source>
        <strain evidence="11">TWF679</strain>
    </source>
</reference>
<evidence type="ECO:0000259" key="10">
    <source>
        <dbReference type="PROSITE" id="PS51873"/>
    </source>
</evidence>
<dbReference type="CDD" id="cd20339">
    <property type="entry name" value="BRcat_RBR_RNF216"/>
    <property type="match status" value="1"/>
</dbReference>
<organism evidence="11 12">
    <name type="scientific">Orbilia oligospora</name>
    <name type="common">Nematode-trapping fungus</name>
    <name type="synonym">Arthrobotrys oligospora</name>
    <dbReference type="NCBI Taxonomy" id="2813651"/>
    <lineage>
        <taxon>Eukaryota</taxon>
        <taxon>Fungi</taxon>
        <taxon>Dikarya</taxon>
        <taxon>Ascomycota</taxon>
        <taxon>Pezizomycotina</taxon>
        <taxon>Orbiliomycetes</taxon>
        <taxon>Orbiliales</taxon>
        <taxon>Orbiliaceae</taxon>
        <taxon>Orbilia</taxon>
    </lineage>
</organism>
<evidence type="ECO:0000256" key="9">
    <source>
        <dbReference type="SAM" id="MobiDB-lite"/>
    </source>
</evidence>
<keyword evidence="8" id="KW-0175">Coiled coil</keyword>
<keyword evidence="4" id="KW-0677">Repeat</keyword>
<dbReference type="PANTHER" id="PTHR22770">
    <property type="entry name" value="UBIQUITIN CONJUGATING ENZYME 7 INTERACTING PROTEIN-RELATED"/>
    <property type="match status" value="1"/>
</dbReference>
<dbReference type="InterPro" id="IPR047545">
    <property type="entry name" value="BRcat_RBR_RNF216"/>
</dbReference>
<accession>A0A8H8V572</accession>
<keyword evidence="3" id="KW-0479">Metal-binding</keyword>
<dbReference type="SUPFAM" id="SSF57850">
    <property type="entry name" value="RING/U-box"/>
    <property type="match status" value="1"/>
</dbReference>
<dbReference type="CDD" id="cd16630">
    <property type="entry name" value="RING-HC_RBR_RNF216"/>
    <property type="match status" value="1"/>
</dbReference>